<evidence type="ECO:0000256" key="13">
    <source>
        <dbReference type="ARBA" id="ARBA00023268"/>
    </source>
</evidence>
<dbReference type="Pfam" id="PF00912">
    <property type="entry name" value="Transgly"/>
    <property type="match status" value="1"/>
</dbReference>
<dbReference type="PANTHER" id="PTHR32282:SF11">
    <property type="entry name" value="PENICILLIN-BINDING PROTEIN 1B"/>
    <property type="match status" value="1"/>
</dbReference>
<dbReference type="SUPFAM" id="SSF56601">
    <property type="entry name" value="beta-lactamase/transpeptidase-like"/>
    <property type="match status" value="1"/>
</dbReference>
<evidence type="ECO:0000259" key="17">
    <source>
        <dbReference type="Pfam" id="PF00905"/>
    </source>
</evidence>
<dbReference type="InterPro" id="IPR012338">
    <property type="entry name" value="Beta-lactam/transpept-like"/>
</dbReference>
<keyword evidence="5" id="KW-0121">Carboxypeptidase</keyword>
<organism evidence="19 20">
    <name type="scientific">Candidatus Kurthia intestinigallinarum</name>
    <dbReference type="NCBI Taxonomy" id="1562256"/>
    <lineage>
        <taxon>Bacteria</taxon>
        <taxon>Bacillati</taxon>
        <taxon>Bacillota</taxon>
        <taxon>Bacilli</taxon>
        <taxon>Bacillales</taxon>
        <taxon>Caryophanaceae</taxon>
        <taxon>Kurthia</taxon>
    </lineage>
</organism>
<dbReference type="GO" id="GO:0016798">
    <property type="term" value="F:hydrolase activity, acting on glycosyl bonds"/>
    <property type="evidence" value="ECO:0007669"/>
    <property type="project" value="UniProtKB-KW"/>
</dbReference>
<name>A0A433RWB2_9BACL</name>
<evidence type="ECO:0000256" key="5">
    <source>
        <dbReference type="ARBA" id="ARBA00022645"/>
    </source>
</evidence>
<accession>A0A433RWB2</accession>
<evidence type="ECO:0000256" key="4">
    <source>
        <dbReference type="ARBA" id="ARBA00022475"/>
    </source>
</evidence>
<dbReference type="SUPFAM" id="SSF53955">
    <property type="entry name" value="Lysozyme-like"/>
    <property type="match status" value="1"/>
</dbReference>
<dbReference type="InterPro" id="IPR036950">
    <property type="entry name" value="PBP_transglycosylase"/>
</dbReference>
<dbReference type="GO" id="GO:0005886">
    <property type="term" value="C:plasma membrane"/>
    <property type="evidence" value="ECO:0007669"/>
    <property type="project" value="UniProtKB-SubCell"/>
</dbReference>
<dbReference type="OrthoDB" id="9766909at2"/>
<dbReference type="GO" id="GO:0008658">
    <property type="term" value="F:penicillin binding"/>
    <property type="evidence" value="ECO:0007669"/>
    <property type="project" value="InterPro"/>
</dbReference>
<keyword evidence="10" id="KW-0133">Cell shape</keyword>
<comment type="caution">
    <text evidence="19">The sequence shown here is derived from an EMBL/GenBank/DDBJ whole genome shotgun (WGS) entry which is preliminary data.</text>
</comment>
<proteinExistence type="inferred from homology"/>
<dbReference type="GO" id="GO:0006508">
    <property type="term" value="P:proteolysis"/>
    <property type="evidence" value="ECO:0007669"/>
    <property type="project" value="UniProtKB-KW"/>
</dbReference>
<evidence type="ECO:0000256" key="16">
    <source>
        <dbReference type="ARBA" id="ARBA00049902"/>
    </source>
</evidence>
<evidence type="ECO:0000313" key="19">
    <source>
        <dbReference type="EMBL" id="RUS57582.1"/>
    </source>
</evidence>
<dbReference type="GO" id="GO:0009252">
    <property type="term" value="P:peptidoglycan biosynthetic process"/>
    <property type="evidence" value="ECO:0007669"/>
    <property type="project" value="UniProtKB-KW"/>
</dbReference>
<keyword evidence="9" id="KW-0378">Hydrolase</keyword>
<dbReference type="InterPro" id="IPR001264">
    <property type="entry name" value="Glyco_trans_51"/>
</dbReference>
<comment type="similarity">
    <text evidence="2">In the C-terminal section; belongs to the transpeptidase family.</text>
</comment>
<dbReference type="GO" id="GO:0009002">
    <property type="term" value="F:serine-type D-Ala-D-Ala carboxypeptidase activity"/>
    <property type="evidence" value="ECO:0007669"/>
    <property type="project" value="UniProtKB-EC"/>
</dbReference>
<keyword evidence="6" id="KW-0645">Protease</keyword>
<dbReference type="Gene3D" id="1.10.3810.10">
    <property type="entry name" value="Biosynthetic peptidoglycan transglycosylase-like"/>
    <property type="match status" value="1"/>
</dbReference>
<keyword evidence="12" id="KW-0472">Membrane</keyword>
<comment type="similarity">
    <text evidence="3">In the N-terminal section; belongs to the glycosyltransferase 51 family.</text>
</comment>
<dbReference type="GO" id="GO:0071555">
    <property type="term" value="P:cell wall organization"/>
    <property type="evidence" value="ECO:0007669"/>
    <property type="project" value="UniProtKB-KW"/>
</dbReference>
<evidence type="ECO:0000256" key="8">
    <source>
        <dbReference type="ARBA" id="ARBA00022679"/>
    </source>
</evidence>
<dbReference type="InterPro" id="IPR050396">
    <property type="entry name" value="Glycosyltr_51/Transpeptidase"/>
</dbReference>
<feature type="domain" description="Glycosyl transferase family 51" evidence="18">
    <location>
        <begin position="66"/>
        <end position="235"/>
    </location>
</feature>
<dbReference type="InterPro" id="IPR023346">
    <property type="entry name" value="Lysozyme-like_dom_sf"/>
</dbReference>
<dbReference type="GO" id="GO:0008360">
    <property type="term" value="P:regulation of cell shape"/>
    <property type="evidence" value="ECO:0007669"/>
    <property type="project" value="UniProtKB-KW"/>
</dbReference>
<keyword evidence="14" id="KW-0961">Cell wall biogenesis/degradation</keyword>
<dbReference type="Pfam" id="PF00905">
    <property type="entry name" value="Transpeptidase"/>
    <property type="match status" value="1"/>
</dbReference>
<evidence type="ECO:0000313" key="20">
    <source>
        <dbReference type="Proteomes" id="UP000288623"/>
    </source>
</evidence>
<dbReference type="Gene3D" id="3.40.710.10">
    <property type="entry name" value="DD-peptidase/beta-lactamase superfamily"/>
    <property type="match status" value="1"/>
</dbReference>
<evidence type="ECO:0000256" key="7">
    <source>
        <dbReference type="ARBA" id="ARBA00022676"/>
    </source>
</evidence>
<reference evidence="19 20" key="1">
    <citation type="submission" date="2014-11" db="EMBL/GenBank/DDBJ databases">
        <title>Genome sequence and analysis of novel Kurthia sp.</title>
        <authorList>
            <person name="Lawson J.N."/>
            <person name="Gonzalez J.E."/>
            <person name="Rinauldi L."/>
            <person name="Xuan Z."/>
            <person name="Firman A."/>
            <person name="Shaddox L."/>
            <person name="Trudeau A."/>
            <person name="Shah S."/>
            <person name="Reiman D."/>
        </authorList>
    </citation>
    <scope>NUCLEOTIDE SEQUENCE [LARGE SCALE GENOMIC DNA]</scope>
    <source>
        <strain evidence="19 20">3B1D</strain>
    </source>
</reference>
<keyword evidence="13" id="KW-0511">Multifunctional enzyme</keyword>
<comment type="catalytic activity">
    <reaction evidence="16">
        <text>[GlcNAc-(1-&gt;4)-Mur2Ac(oyl-L-Ala-gamma-D-Glu-L-Lys-D-Ala-D-Ala)](n)-di-trans,octa-cis-undecaprenyl diphosphate + beta-D-GlcNAc-(1-&gt;4)-Mur2Ac(oyl-L-Ala-gamma-D-Glu-L-Lys-D-Ala-D-Ala)-di-trans,octa-cis-undecaprenyl diphosphate = [GlcNAc-(1-&gt;4)-Mur2Ac(oyl-L-Ala-gamma-D-Glu-L-Lys-D-Ala-D-Ala)](n+1)-di-trans,octa-cis-undecaprenyl diphosphate + di-trans,octa-cis-undecaprenyl diphosphate + H(+)</text>
        <dbReference type="Rhea" id="RHEA:23708"/>
        <dbReference type="Rhea" id="RHEA-COMP:9602"/>
        <dbReference type="Rhea" id="RHEA-COMP:9603"/>
        <dbReference type="ChEBI" id="CHEBI:15378"/>
        <dbReference type="ChEBI" id="CHEBI:58405"/>
        <dbReference type="ChEBI" id="CHEBI:60033"/>
        <dbReference type="ChEBI" id="CHEBI:78435"/>
        <dbReference type="EC" id="2.4.99.28"/>
    </reaction>
</comment>
<dbReference type="GO" id="GO:0030288">
    <property type="term" value="C:outer membrane-bounded periplasmic space"/>
    <property type="evidence" value="ECO:0007669"/>
    <property type="project" value="TreeGrafter"/>
</dbReference>
<evidence type="ECO:0000256" key="10">
    <source>
        <dbReference type="ARBA" id="ARBA00022960"/>
    </source>
</evidence>
<dbReference type="RefSeq" id="WP_126989822.1">
    <property type="nucleotide sequence ID" value="NZ_JTFC01000017.1"/>
</dbReference>
<comment type="subcellular location">
    <subcellularLocation>
        <location evidence="1">Cell membrane</location>
    </subcellularLocation>
</comment>
<dbReference type="PANTHER" id="PTHR32282">
    <property type="entry name" value="BINDING PROTEIN TRANSPEPTIDASE, PUTATIVE-RELATED"/>
    <property type="match status" value="1"/>
</dbReference>
<gene>
    <name evidence="19" type="ORF">QI30_04880</name>
</gene>
<keyword evidence="7" id="KW-0328">Glycosyltransferase</keyword>
<evidence type="ECO:0000256" key="9">
    <source>
        <dbReference type="ARBA" id="ARBA00022801"/>
    </source>
</evidence>
<evidence type="ECO:0000256" key="14">
    <source>
        <dbReference type="ARBA" id="ARBA00023316"/>
    </source>
</evidence>
<sequence length="620" mass="70136">MKKVFGSFVIIASIALLVVLFQKIGLELKSSRAFSEQFDNAVQITDPTTNVVPTILKDRNGTIFSEEYTDWREPVKLADIPEFMQNLFIYSEDASFYDHIGFDMAAIARAFMVNNSSGAASQGGSTITQQLVRMRYLTQEKTYERKMLEIFYAYELERKSSKEEILNSYLNEMYFSNGVYGVSAAASYYFDKPLNKLSRAQMAFLAAIPNNPSLYNPLTNFDNTKKRQKRLLNKMVEKNIASKQQVAIWKKEDIHLSIKKKKQNHPAYSSYVMNELTWLVAERDGYQKRLDAAKTSQQRARINKELKKHVTKLRNKGLIIETALDQTKQVRDTASINSLINGHKDLQAASVVIDNATREVVSVYGGKNFKRYEFNRAYQAVRQPGSAIKPILDYAPYIEKFRATPDSTVSGAPFCHKNYCPENKDGVTVRDMSLETGFKYSYNTVAIRLFDNVGLATAFRALNQFDFRSVTESDRRYTSALGGFEYGVTTAELADAYTSFDNGEYYRSHAIRSVKSRDGQTLYTWPEKKKEVWAASTAETIRALMQATVASGTGTAISVPGASYIGAKTGTTNNFFDLWTAGLTDRYTSAVWIGYDTPRSMQALENAKIQQHIFSSIMRP</sequence>
<evidence type="ECO:0000256" key="3">
    <source>
        <dbReference type="ARBA" id="ARBA00007739"/>
    </source>
</evidence>
<keyword evidence="20" id="KW-1185">Reference proteome</keyword>
<dbReference type="GO" id="GO:0008955">
    <property type="term" value="F:peptidoglycan glycosyltransferase activity"/>
    <property type="evidence" value="ECO:0007669"/>
    <property type="project" value="UniProtKB-EC"/>
</dbReference>
<dbReference type="FunFam" id="1.10.3810.10:FF:000001">
    <property type="entry name" value="Penicillin-binding protein 1A"/>
    <property type="match status" value="1"/>
</dbReference>
<dbReference type="EMBL" id="JTFC01000017">
    <property type="protein sequence ID" value="RUS57582.1"/>
    <property type="molecule type" value="Genomic_DNA"/>
</dbReference>
<keyword evidence="8" id="KW-0808">Transferase</keyword>
<keyword evidence="4" id="KW-1003">Cell membrane</keyword>
<dbReference type="InterPro" id="IPR001460">
    <property type="entry name" value="PCN-bd_Tpept"/>
</dbReference>
<protein>
    <submittedName>
        <fullName evidence="19">Penicillin-binding protein</fullName>
    </submittedName>
</protein>
<evidence type="ECO:0000256" key="15">
    <source>
        <dbReference type="ARBA" id="ARBA00034000"/>
    </source>
</evidence>
<dbReference type="Proteomes" id="UP000288623">
    <property type="component" value="Unassembled WGS sequence"/>
</dbReference>
<evidence type="ECO:0000256" key="2">
    <source>
        <dbReference type="ARBA" id="ARBA00007090"/>
    </source>
</evidence>
<evidence type="ECO:0000256" key="12">
    <source>
        <dbReference type="ARBA" id="ARBA00023136"/>
    </source>
</evidence>
<evidence type="ECO:0000256" key="6">
    <source>
        <dbReference type="ARBA" id="ARBA00022670"/>
    </source>
</evidence>
<dbReference type="AlphaFoldDB" id="A0A433RWB2"/>
<keyword evidence="11" id="KW-0573">Peptidoglycan synthesis</keyword>
<evidence type="ECO:0000259" key="18">
    <source>
        <dbReference type="Pfam" id="PF00912"/>
    </source>
</evidence>
<evidence type="ECO:0000256" key="1">
    <source>
        <dbReference type="ARBA" id="ARBA00004236"/>
    </source>
</evidence>
<feature type="domain" description="Penicillin-binding protein transpeptidase" evidence="17">
    <location>
        <begin position="350"/>
        <end position="617"/>
    </location>
</feature>
<comment type="catalytic activity">
    <reaction evidence="15">
        <text>Preferential cleavage: (Ac)2-L-Lys-D-Ala-|-D-Ala. Also transpeptidation of peptidyl-alanyl moieties that are N-acyl substituents of D-alanine.</text>
        <dbReference type="EC" id="3.4.16.4"/>
    </reaction>
</comment>
<evidence type="ECO:0000256" key="11">
    <source>
        <dbReference type="ARBA" id="ARBA00022984"/>
    </source>
</evidence>